<sequence>MTQPYRLLAALLLFALPTACGSDGGDETPEPSDPIHTVVVAADGSGDYTSVQEAFDALPVDNKPHIVRLRPGTYTEKVTLTSRHPYVTLIGDDAATCIITWDDYAGRDNGAGGTLGTSGSQTFLIEANDFTASHVTIANTYVNSQANTAANGKDTQAVSVQVKADRAAFYECRITGYQDTFYGRGTGRVYLRDCYVEGNVDFIFGSSTILLERCTLHMNRNNSVVTAPSTPADHNYGIVCMDCTITFPSSDEVDFDGSKFSYFHLGRGWYPTQEAKPRAVFLRCEEPASLKAEGWTTMSATSPAPTLFAEYRCTGEGATADRLAQRANGGRQLSDAEAAEYTVEKIFAKTSATEYAADWLPAATFTDPGQN</sequence>
<name>A0A9D2CCF8_9BACT</name>
<dbReference type="SUPFAM" id="SSF51126">
    <property type="entry name" value="Pectin lyase-like"/>
    <property type="match status" value="1"/>
</dbReference>
<dbReference type="InterPro" id="IPR000070">
    <property type="entry name" value="Pectinesterase_cat"/>
</dbReference>
<dbReference type="InterPro" id="IPR012334">
    <property type="entry name" value="Pectin_lyas_fold"/>
</dbReference>
<feature type="signal peptide" evidence="4">
    <location>
        <begin position="1"/>
        <end position="21"/>
    </location>
</feature>
<comment type="caution">
    <text evidence="6">The sequence shown here is derived from an EMBL/GenBank/DDBJ whole genome shotgun (WGS) entry which is preliminary data.</text>
</comment>
<keyword evidence="3" id="KW-0063">Aspartyl esterase</keyword>
<evidence type="ECO:0000256" key="3">
    <source>
        <dbReference type="ARBA" id="ARBA00023085"/>
    </source>
</evidence>
<gene>
    <name evidence="6" type="ORF">H9828_03815</name>
</gene>
<dbReference type="EMBL" id="DXDA01000032">
    <property type="protein sequence ID" value="HIY68525.1"/>
    <property type="molecule type" value="Genomic_DNA"/>
</dbReference>
<comment type="similarity">
    <text evidence="1">Belongs to the pectinesterase family.</text>
</comment>
<dbReference type="GO" id="GO:0030599">
    <property type="term" value="F:pectinesterase activity"/>
    <property type="evidence" value="ECO:0007669"/>
    <property type="project" value="InterPro"/>
</dbReference>
<protein>
    <recommendedName>
        <fullName evidence="5">Pectinesterase catalytic domain-containing protein</fullName>
    </recommendedName>
</protein>
<organism evidence="6 7">
    <name type="scientific">Candidatus Alistipes intestinigallinarum</name>
    <dbReference type="NCBI Taxonomy" id="2838440"/>
    <lineage>
        <taxon>Bacteria</taxon>
        <taxon>Pseudomonadati</taxon>
        <taxon>Bacteroidota</taxon>
        <taxon>Bacteroidia</taxon>
        <taxon>Bacteroidales</taxon>
        <taxon>Rikenellaceae</taxon>
        <taxon>Alistipes</taxon>
    </lineage>
</organism>
<evidence type="ECO:0000256" key="1">
    <source>
        <dbReference type="ARBA" id="ARBA00008891"/>
    </source>
</evidence>
<keyword evidence="4" id="KW-0732">Signal</keyword>
<dbReference type="InterPro" id="IPR011050">
    <property type="entry name" value="Pectin_lyase_fold/virulence"/>
</dbReference>
<dbReference type="Pfam" id="PF01095">
    <property type="entry name" value="Pectinesterase"/>
    <property type="match status" value="1"/>
</dbReference>
<feature type="domain" description="Pectinesterase catalytic" evidence="5">
    <location>
        <begin position="38"/>
        <end position="346"/>
    </location>
</feature>
<evidence type="ECO:0000256" key="4">
    <source>
        <dbReference type="SAM" id="SignalP"/>
    </source>
</evidence>
<dbReference type="PANTHER" id="PTHR31321">
    <property type="entry name" value="ACYL-COA THIOESTER HYDROLASE YBHC-RELATED"/>
    <property type="match status" value="1"/>
</dbReference>
<proteinExistence type="inferred from homology"/>
<evidence type="ECO:0000313" key="6">
    <source>
        <dbReference type="EMBL" id="HIY68525.1"/>
    </source>
</evidence>
<evidence type="ECO:0000256" key="2">
    <source>
        <dbReference type="ARBA" id="ARBA00022801"/>
    </source>
</evidence>
<evidence type="ECO:0000259" key="5">
    <source>
        <dbReference type="Pfam" id="PF01095"/>
    </source>
</evidence>
<dbReference type="PANTHER" id="PTHR31321:SF57">
    <property type="entry name" value="PECTINESTERASE 53-RELATED"/>
    <property type="match status" value="1"/>
</dbReference>
<keyword evidence="2" id="KW-0378">Hydrolase</keyword>
<feature type="chain" id="PRO_5039610426" description="Pectinesterase catalytic domain-containing protein" evidence="4">
    <location>
        <begin position="22"/>
        <end position="371"/>
    </location>
</feature>
<evidence type="ECO:0000313" key="7">
    <source>
        <dbReference type="Proteomes" id="UP000886844"/>
    </source>
</evidence>
<dbReference type="GO" id="GO:0009279">
    <property type="term" value="C:cell outer membrane"/>
    <property type="evidence" value="ECO:0007669"/>
    <property type="project" value="TreeGrafter"/>
</dbReference>
<dbReference type="AlphaFoldDB" id="A0A9D2CCF8"/>
<dbReference type="Gene3D" id="2.160.20.10">
    <property type="entry name" value="Single-stranded right-handed beta-helix, Pectin lyase-like"/>
    <property type="match status" value="1"/>
</dbReference>
<accession>A0A9D2CCF8</accession>
<reference evidence="6" key="2">
    <citation type="submission" date="2021-04" db="EMBL/GenBank/DDBJ databases">
        <authorList>
            <person name="Gilroy R."/>
        </authorList>
    </citation>
    <scope>NUCLEOTIDE SEQUENCE</scope>
    <source>
        <strain evidence="6">5134</strain>
    </source>
</reference>
<dbReference type="GO" id="GO:0042545">
    <property type="term" value="P:cell wall modification"/>
    <property type="evidence" value="ECO:0007669"/>
    <property type="project" value="InterPro"/>
</dbReference>
<dbReference type="Proteomes" id="UP000886844">
    <property type="component" value="Unassembled WGS sequence"/>
</dbReference>
<reference evidence="6" key="1">
    <citation type="journal article" date="2021" name="PeerJ">
        <title>Extensive microbial diversity within the chicken gut microbiome revealed by metagenomics and culture.</title>
        <authorList>
            <person name="Gilroy R."/>
            <person name="Ravi A."/>
            <person name="Getino M."/>
            <person name="Pursley I."/>
            <person name="Horton D.L."/>
            <person name="Alikhan N.F."/>
            <person name="Baker D."/>
            <person name="Gharbi K."/>
            <person name="Hall N."/>
            <person name="Watson M."/>
            <person name="Adriaenssens E.M."/>
            <person name="Foster-Nyarko E."/>
            <person name="Jarju S."/>
            <person name="Secka A."/>
            <person name="Antonio M."/>
            <person name="Oren A."/>
            <person name="Chaudhuri R.R."/>
            <person name="La Ragione R."/>
            <person name="Hildebrand F."/>
            <person name="Pallen M.J."/>
        </authorList>
    </citation>
    <scope>NUCLEOTIDE SEQUENCE</scope>
    <source>
        <strain evidence="6">5134</strain>
    </source>
</reference>